<organism evidence="2 3">
    <name type="scientific">Actinomadura barringtoniae</name>
    <dbReference type="NCBI Taxonomy" id="1427535"/>
    <lineage>
        <taxon>Bacteria</taxon>
        <taxon>Bacillati</taxon>
        <taxon>Actinomycetota</taxon>
        <taxon>Actinomycetes</taxon>
        <taxon>Streptosporangiales</taxon>
        <taxon>Thermomonosporaceae</taxon>
        <taxon>Actinomadura</taxon>
    </lineage>
</organism>
<sequence>MTTWRKSSYSGSATDEACIEVAQLEGGIGVRDSKAPHGPHLVITAGAFGLLLEHVRHLDGGPSALRR</sequence>
<accession>A0A939T5R6</accession>
<keyword evidence="3" id="KW-1185">Reference proteome</keyword>
<dbReference type="Proteomes" id="UP000669179">
    <property type="component" value="Unassembled WGS sequence"/>
</dbReference>
<reference evidence="2" key="1">
    <citation type="submission" date="2021-03" db="EMBL/GenBank/DDBJ databases">
        <authorList>
            <person name="Kanchanasin P."/>
            <person name="Saeng-In P."/>
            <person name="Phongsopitanun W."/>
            <person name="Yuki M."/>
            <person name="Kudo T."/>
            <person name="Ohkuma M."/>
            <person name="Tanasupawat S."/>
        </authorList>
    </citation>
    <scope>NUCLEOTIDE SEQUENCE</scope>
    <source>
        <strain evidence="2">GKU 128</strain>
    </source>
</reference>
<comment type="caution">
    <text evidence="2">The sequence shown here is derived from an EMBL/GenBank/DDBJ whole genome shotgun (WGS) entry which is preliminary data.</text>
</comment>
<evidence type="ECO:0000313" key="3">
    <source>
        <dbReference type="Proteomes" id="UP000669179"/>
    </source>
</evidence>
<evidence type="ECO:0000259" key="1">
    <source>
        <dbReference type="Pfam" id="PF04149"/>
    </source>
</evidence>
<dbReference type="RefSeq" id="WP_208255082.1">
    <property type="nucleotide sequence ID" value="NZ_JAGEOJ010000004.1"/>
</dbReference>
<protein>
    <submittedName>
        <fullName evidence="2">DUF397 domain-containing protein</fullName>
    </submittedName>
</protein>
<dbReference type="Pfam" id="PF04149">
    <property type="entry name" value="DUF397"/>
    <property type="match status" value="1"/>
</dbReference>
<name>A0A939T5R6_9ACTN</name>
<dbReference type="AlphaFoldDB" id="A0A939T5R6"/>
<dbReference type="EMBL" id="JAGEOJ010000004">
    <property type="protein sequence ID" value="MBO2447427.1"/>
    <property type="molecule type" value="Genomic_DNA"/>
</dbReference>
<feature type="domain" description="DUF397" evidence="1">
    <location>
        <begin position="3"/>
        <end position="56"/>
    </location>
</feature>
<evidence type="ECO:0000313" key="2">
    <source>
        <dbReference type="EMBL" id="MBO2447427.1"/>
    </source>
</evidence>
<proteinExistence type="predicted"/>
<gene>
    <name evidence="2" type="ORF">J4573_10045</name>
</gene>
<dbReference type="InterPro" id="IPR007278">
    <property type="entry name" value="DUF397"/>
</dbReference>